<keyword evidence="1 5" id="KW-0808">Transferase</keyword>
<evidence type="ECO:0000313" key="6">
    <source>
        <dbReference type="Proteomes" id="UP000019593"/>
    </source>
</evidence>
<proteinExistence type="predicted"/>
<keyword evidence="6" id="KW-1185">Reference proteome</keyword>
<evidence type="ECO:0000256" key="3">
    <source>
        <dbReference type="ARBA" id="ARBA00022842"/>
    </source>
</evidence>
<accession>W8SML3</accession>
<dbReference type="PANTHER" id="PTHR43584:SF8">
    <property type="entry name" value="N-ACETYLMURAMATE ALPHA-1-PHOSPHATE URIDYLYLTRANSFERASE"/>
    <property type="match status" value="1"/>
</dbReference>
<evidence type="ECO:0000313" key="5">
    <source>
        <dbReference type="EMBL" id="AHM03780.1"/>
    </source>
</evidence>
<keyword evidence="2" id="KW-0548">Nucleotidyltransferase</keyword>
<dbReference type="HOGENOM" id="CLU_029499_2_1_5"/>
<dbReference type="Pfam" id="PF12804">
    <property type="entry name" value="NTP_transf_3"/>
    <property type="match status" value="1"/>
</dbReference>
<reference evidence="5 6" key="1">
    <citation type="submission" date="2013-03" db="EMBL/GenBank/DDBJ databases">
        <authorList>
            <person name="Fiebig A."/>
            <person name="Goeker M."/>
            <person name="Klenk H.-P.P."/>
        </authorList>
    </citation>
    <scope>NUCLEOTIDE SEQUENCE [LARGE SCALE GENOMIC DNA]</scope>
    <source>
        <strain evidence="6">DSM 19469</strain>
    </source>
</reference>
<dbReference type="SUPFAM" id="SSF53448">
    <property type="entry name" value="Nucleotide-diphospho-sugar transferases"/>
    <property type="match status" value="1"/>
</dbReference>
<dbReference type="STRING" id="1294273.roselon_01395"/>
<name>W8SML3_9RHOB</name>
<evidence type="ECO:0000259" key="4">
    <source>
        <dbReference type="Pfam" id="PF12804"/>
    </source>
</evidence>
<dbReference type="KEGG" id="red:roselon_01395"/>
<dbReference type="InterPro" id="IPR025877">
    <property type="entry name" value="MobA-like_NTP_Trfase"/>
</dbReference>
<dbReference type="Gene3D" id="3.90.550.10">
    <property type="entry name" value="Spore Coat Polysaccharide Biosynthesis Protein SpsA, Chain A"/>
    <property type="match status" value="1"/>
</dbReference>
<dbReference type="AlphaFoldDB" id="W8SML3"/>
<sequence>MILAAGFGTRMGSLTQDRPKPLIEVGGQALIDHALAAARAGAAAPIAVNGHYRAAQMRDAVTRRGDDLHFLQETPDILDSGGGVKNALSVLGQAPLFTLNADAVWSGPDALPTLEAAWDGGRMGALLLLVPRARAVGRTGGGDFGLGAEGRLHWDKGPDGFVYTGAQILDPAPVAARRERVFSLRDIWQEMMDEGRLFGVVHAGHWADVGHPDGIAAAERMLDGDHAV</sequence>
<dbReference type="eggNOG" id="COG1208">
    <property type="taxonomic scope" value="Bacteria"/>
</dbReference>
<evidence type="ECO:0000256" key="2">
    <source>
        <dbReference type="ARBA" id="ARBA00022695"/>
    </source>
</evidence>
<dbReference type="PATRIC" id="fig|1294273.3.peg.1371"/>
<dbReference type="PANTHER" id="PTHR43584">
    <property type="entry name" value="NUCLEOTIDYL TRANSFERASE"/>
    <property type="match status" value="1"/>
</dbReference>
<feature type="domain" description="MobA-like NTP transferase" evidence="4">
    <location>
        <begin position="2"/>
        <end position="121"/>
    </location>
</feature>
<organism evidence="5 6">
    <name type="scientific">Roseicyclus elongatus DSM 19469</name>
    <dbReference type="NCBI Taxonomy" id="1294273"/>
    <lineage>
        <taxon>Bacteria</taxon>
        <taxon>Pseudomonadati</taxon>
        <taxon>Pseudomonadota</taxon>
        <taxon>Alphaproteobacteria</taxon>
        <taxon>Rhodobacterales</taxon>
        <taxon>Roseobacteraceae</taxon>
        <taxon>Roseicyclus</taxon>
    </lineage>
</organism>
<dbReference type="InterPro" id="IPR050065">
    <property type="entry name" value="GlmU-like"/>
</dbReference>
<keyword evidence="3" id="KW-0460">Magnesium</keyword>
<dbReference type="CDD" id="cd06422">
    <property type="entry name" value="NTP_transferase_like_1"/>
    <property type="match status" value="1"/>
</dbReference>
<gene>
    <name evidence="5" type="ORF">roselon_01395</name>
</gene>
<dbReference type="GO" id="GO:0016779">
    <property type="term" value="F:nucleotidyltransferase activity"/>
    <property type="evidence" value="ECO:0007669"/>
    <property type="project" value="UniProtKB-KW"/>
</dbReference>
<dbReference type="InterPro" id="IPR029044">
    <property type="entry name" value="Nucleotide-diphossugar_trans"/>
</dbReference>
<evidence type="ECO:0000256" key="1">
    <source>
        <dbReference type="ARBA" id="ARBA00022679"/>
    </source>
</evidence>
<protein>
    <submittedName>
        <fullName evidence="5">Nucleotidyltransferase</fullName>
    </submittedName>
</protein>
<dbReference type="EMBL" id="CP004372">
    <property type="protein sequence ID" value="AHM03780.1"/>
    <property type="molecule type" value="Genomic_DNA"/>
</dbReference>
<dbReference type="Proteomes" id="UP000019593">
    <property type="component" value="Chromosome"/>
</dbReference>